<reference evidence="2" key="2">
    <citation type="submission" date="2015-08" db="EMBL/GenBank/DDBJ databases">
        <authorList>
            <person name="Babu N.S."/>
            <person name="Beckwith C.J."/>
            <person name="Beseler K.G."/>
            <person name="Brison A."/>
            <person name="Carone J.V."/>
            <person name="Caskin T.P."/>
            <person name="Diamond M."/>
            <person name="Durham M.E."/>
            <person name="Foxe J.M."/>
            <person name="Go M."/>
            <person name="Henderson B.A."/>
            <person name="Jones I.B."/>
            <person name="McGettigan J.A."/>
            <person name="Micheletti S.J."/>
            <person name="Nasrallah M.E."/>
            <person name="Ortiz D."/>
            <person name="Piller C.R."/>
            <person name="Privatt S.R."/>
            <person name="Schneider S.L."/>
            <person name="Sharp S."/>
            <person name="Smith T.C."/>
            <person name="Stanton J.D."/>
            <person name="Ullery H.E."/>
            <person name="Wilson R.J."/>
            <person name="Serrano M.G."/>
            <person name="Buck G."/>
            <person name="Lee V."/>
            <person name="Wang Y."/>
            <person name="Carvalho R."/>
            <person name="Voegtly L."/>
            <person name="Shi R."/>
            <person name="Duckworth R."/>
            <person name="Johnson A."/>
            <person name="Loviza R."/>
            <person name="Walstead R."/>
            <person name="Shah Z."/>
            <person name="Kiflezghi M."/>
            <person name="Wade K."/>
            <person name="Ball S.L."/>
            <person name="Bradley K.W."/>
            <person name="Asai D.J."/>
            <person name="Bowman C.A."/>
            <person name="Russell D.A."/>
            <person name="Pope W.H."/>
            <person name="Jacobs-Sera D."/>
            <person name="Hendrix R.W."/>
            <person name="Hatfull G.F."/>
        </authorList>
    </citation>
    <scope>NUCLEOTIDE SEQUENCE [LARGE SCALE GENOMIC DNA]</scope>
</reference>
<dbReference type="Proteomes" id="UP000199752">
    <property type="component" value="Chromosome 6"/>
</dbReference>
<keyword evidence="1" id="KW-1133">Transmembrane helix</keyword>
<dbReference type="EMBL" id="LN877952">
    <property type="protein sequence ID" value="CUV06625.1"/>
    <property type="molecule type" value="Genomic_DNA"/>
</dbReference>
<proteinExistence type="predicted"/>
<accession>A0A0S4TGU6</accession>
<gene>
    <name evidence="2" type="ORF">CHUDEA6_2000</name>
    <name evidence="3" type="ORF">GY17_00000204</name>
</gene>
<dbReference type="VEuPathDB" id="CryptoDB:ChTU502y2012_406g0705"/>
<feature type="transmembrane region" description="Helical" evidence="1">
    <location>
        <begin position="1444"/>
        <end position="1466"/>
    </location>
</feature>
<name>A0A0S4TGU6_CRYHO</name>
<evidence type="ECO:0000313" key="4">
    <source>
        <dbReference type="Proteomes" id="UP001429100"/>
    </source>
</evidence>
<organism evidence="2">
    <name type="scientific">Cryptosporidium hominis</name>
    <dbReference type="NCBI Taxonomy" id="237895"/>
    <lineage>
        <taxon>Eukaryota</taxon>
        <taxon>Sar</taxon>
        <taxon>Alveolata</taxon>
        <taxon>Apicomplexa</taxon>
        <taxon>Conoidasida</taxon>
        <taxon>Coccidia</taxon>
        <taxon>Eucoccidiorida</taxon>
        <taxon>Eimeriorina</taxon>
        <taxon>Cryptosporidiidae</taxon>
        <taxon>Cryptosporidium</taxon>
    </lineage>
</organism>
<dbReference type="VEuPathDB" id="CryptoDB:CHUDEA6_2000"/>
<dbReference type="VEuPathDB" id="CryptoDB:GY17_00000204"/>
<evidence type="ECO:0000313" key="3">
    <source>
        <dbReference type="EMBL" id="PPS97502.1"/>
    </source>
</evidence>
<keyword evidence="4" id="KW-1185">Reference proteome</keyword>
<reference evidence="3 4" key="1">
    <citation type="submission" date="2014-11" db="EMBL/GenBank/DDBJ databases">
        <title>Comparative genomic analysis of Cryptosporidium hominis reveals occurrence of genetic recombination in virulent subtypes.</title>
        <authorList>
            <person name="Guo Y."/>
            <person name="Tang K."/>
            <person name="Frace M."/>
            <person name="Li N."/>
            <person name="Roellig D.M."/>
            <person name="Sammons S."/>
            <person name="Knipe K."/>
            <person name="Rowe L."/>
            <person name="Feng Y."/>
            <person name="Xiao L."/>
        </authorList>
    </citation>
    <scope>NUCLEOTIDE SEQUENCE [LARGE SCALE GENOMIC DNA]</scope>
    <source>
        <strain evidence="3">30976</strain>
    </source>
</reference>
<protein>
    <submittedName>
        <fullName evidence="2">Uncharacterized protein</fullName>
    </submittedName>
</protein>
<keyword evidence="1" id="KW-0472">Membrane</keyword>
<evidence type="ECO:0000313" key="2">
    <source>
        <dbReference type="EMBL" id="CUV06625.1"/>
    </source>
</evidence>
<evidence type="ECO:0000256" key="1">
    <source>
        <dbReference type="SAM" id="Phobius"/>
    </source>
</evidence>
<dbReference type="EMBL" id="JTAI01000007">
    <property type="protein sequence ID" value="PPS97502.1"/>
    <property type="molecule type" value="Genomic_DNA"/>
</dbReference>
<dbReference type="VEuPathDB" id="CryptoDB:Chro.60236"/>
<reference evidence="3 4" key="3">
    <citation type="submission" date="2017-10" db="EMBL/GenBank/DDBJ databases">
        <title>Consistent, comparative and evidence-based genome annotation and re-annotation for the closely-related species, Cryptosporidium parvum, C. hominis and C. tyzzeri.</title>
        <authorList>
            <person name="Baptista R.P."/>
            <person name="Li Y."/>
            <person name="Sateriale A."/>
            <person name="Striepen B."/>
            <person name="Kissinger J.C."/>
        </authorList>
    </citation>
    <scope>NUCLEOTIDE SEQUENCE [LARGE SCALE GENOMIC DNA]</scope>
    <source>
        <strain evidence="3">30976</strain>
    </source>
</reference>
<keyword evidence="1" id="KW-0812">Transmembrane</keyword>
<sequence>MLLNVEQIIGYFAFSNNFYAELTNERNNCTDMYSDFDKFFGNELKLFDDLHIASVINNDTICVYNVSTIIFSRDKAQDKCRAPNIKSLFNINLPFNPNCNCSLFFDRCTSILTISVCSNEGQLYIIEISVFGECEYSFTILTTRSFKTELSNLKLLTQATKSLFLACNKLGVFGIISNSTILKDEFLPLFIKKNIFTESLEISTFQIVKTTVTDKNTENIYLITFSEKNKELCLILIRFNPAENNVYSSIIDRRTDIEIGINTDTHPVISLLEGTDHFVLLINNTVYLYKILNFCDYNSENINLQLSSYLNLDFQQSGDKKKLLYPQVYCNKSEIYIARAAFPGNIMNDYDLCLPICEIHKICFNDRTSNNFPSNAHLGNSTLVWSQGLQNSFNNTLDISDLKYKLISNIEKLSNFEEIINFLLCRVIGECKSNTVVAMAYNRYLRFLESIISKIVCKKKHCELLNILYSTSKFEDLVNLMKNVYIYLDGKALINQEFETRIKCKYDIEKIIFLITPLHLLINYFKNIGNYCIRIFSDKDKTFLLSPISVSVISSLSRQELTKSSSISDNCNSYLYISLEIIRNYLKLKYLVLRIIFNTNKTRLEKHLFDLFNFYISDGINNKIIVCALIMELIEVLSKKLTFMNKLEDTINHYTSLNEIFSPASNYINNFNLIYYDILTQNFTTDELKSLIQNIIQFFVNLSPTSNDEVLNFIGKSIKADHTGDVESFVLTSVDKETNKYFKASNLEIMKVKNTILILNIYSIITRNIFKYFSWKNLIRNVNLTYSCGVENILQFFSEDYSFLNLGKYMVTGKLNIITHNCGRINEYHFIPSVDQVYRVYLYYNSIYKFFSSDVFIDSGANDLSLYIFSNKIFWELFLNDFCSKRVSQECNFQLVDLVYDYLEQQIINGCFEHNYTRYISYIICLLPYKSHTSDSSLSILKQLISDIKLVDEIIELIKPKEDQNKKNILEGFSCNEIKVIYLISLIFRLFNKSRIKIYYNSIYFNLLEISINLICSCFSSCSPNQKILINEIHKKYLIQYIYLSGNNIEDHSIVKLLNKSLLCFNSKNEKMLFLMVLWIKHYLSNKVEDKSELKFSTIAASVFATELEEFYSLLIKIFWKKTKFLENTNSEAFLGFYSKGAFIVRSIYKFLMNEWKRGERYQEIVTLAYLNALDKYCDLFSYNNCTNALFPESWIEFILMNNSRYEEFDSFKIINEALENLSGIIQYFSSEKEVINADSEPLNIIISSLSTCITYSSTKLLNQFNDRQYSDKPICIPNVFFGIELPKIIYQNNYSEGIHHKVTFLPSIEYISYLKWYFVGINKLLTSDLTLAETYQHYINFCKNIERYKNYLERNGIYFKPILNPHLFCSKNLVSLLSISILELNYYLIINGYFETSYRLTQVANKFMNNYLKDYSSNLSNNRWIIFSNPLTQFIPNNIYKTIGFWMFTYCFFLSYNTIYFNSLVEYKNDFLMQTSGQKKKKLSYSSPDLKITVFEEILLQNAKLRNMQLLKGSDNLAFAININYWSSIISRINHSPYFLQGVHIALLVNERIYSAMNSDNPSDSAYTSILPIQLKKMYKDPEYLMKIIRSCSTSIGQHIQIFINVIENLLSFSFIDEALRFITAIISDKQIELPIYFVAKVRYLIKSSNNVNIKALSEKFESMIHKCICIDALA</sequence>
<dbReference type="Proteomes" id="UP001429100">
    <property type="component" value="Unassembled WGS sequence"/>
</dbReference>